<gene>
    <name evidence="1" type="ORF">SCHPADRAFT_78360</name>
</gene>
<dbReference type="EMBL" id="KQ085888">
    <property type="protein sequence ID" value="KLO19182.1"/>
    <property type="molecule type" value="Genomic_DNA"/>
</dbReference>
<dbReference type="InParanoid" id="A0A0H2S4Q4"/>
<dbReference type="Proteomes" id="UP000053477">
    <property type="component" value="Unassembled WGS sequence"/>
</dbReference>
<evidence type="ECO:0000313" key="2">
    <source>
        <dbReference type="Proteomes" id="UP000053477"/>
    </source>
</evidence>
<reference evidence="1 2" key="1">
    <citation type="submission" date="2015-04" db="EMBL/GenBank/DDBJ databases">
        <title>Complete genome sequence of Schizopora paradoxa KUC8140, a cosmopolitan wood degrader in East Asia.</title>
        <authorList>
            <consortium name="DOE Joint Genome Institute"/>
            <person name="Min B."/>
            <person name="Park H."/>
            <person name="Jang Y."/>
            <person name="Kim J.-J."/>
            <person name="Kim K.H."/>
            <person name="Pangilinan J."/>
            <person name="Lipzen A."/>
            <person name="Riley R."/>
            <person name="Grigoriev I.V."/>
            <person name="Spatafora J.W."/>
            <person name="Choi I.-G."/>
        </authorList>
    </citation>
    <scope>NUCLEOTIDE SEQUENCE [LARGE SCALE GENOMIC DNA]</scope>
    <source>
        <strain evidence="1 2">KUC8140</strain>
    </source>
</reference>
<evidence type="ECO:0000313" key="1">
    <source>
        <dbReference type="EMBL" id="KLO19182.1"/>
    </source>
</evidence>
<proteinExistence type="predicted"/>
<protein>
    <submittedName>
        <fullName evidence="1">Uncharacterized protein</fullName>
    </submittedName>
</protein>
<accession>A0A0H2S4Q4</accession>
<name>A0A0H2S4Q4_9AGAM</name>
<dbReference type="AlphaFoldDB" id="A0A0H2S4Q4"/>
<sequence>MRKVKNIRNIAIWRAFVNTLLAPAVTRGAGQSLPTTQNWRFSDAESVSTRCGGFPWQLFLIHPLTGRRHMLPKLCISRGVRFVNQMGGLSSKKHLRAQSIL</sequence>
<keyword evidence="2" id="KW-1185">Reference proteome</keyword>
<organism evidence="1 2">
    <name type="scientific">Schizopora paradoxa</name>
    <dbReference type="NCBI Taxonomy" id="27342"/>
    <lineage>
        <taxon>Eukaryota</taxon>
        <taxon>Fungi</taxon>
        <taxon>Dikarya</taxon>
        <taxon>Basidiomycota</taxon>
        <taxon>Agaricomycotina</taxon>
        <taxon>Agaricomycetes</taxon>
        <taxon>Hymenochaetales</taxon>
        <taxon>Schizoporaceae</taxon>
        <taxon>Schizopora</taxon>
    </lineage>
</organism>